<evidence type="ECO:0000256" key="2">
    <source>
        <dbReference type="ARBA" id="ARBA00039140"/>
    </source>
</evidence>
<dbReference type="Proteomes" id="UP000201169">
    <property type="component" value="Chromosome"/>
</dbReference>
<dbReference type="Pfam" id="PF01339">
    <property type="entry name" value="CheB_methylest"/>
    <property type="match status" value="1"/>
</dbReference>
<keyword evidence="7" id="KW-1185">Reference proteome</keyword>
<protein>
    <recommendedName>
        <fullName evidence="2">protein-glutamate methylesterase</fullName>
        <ecNumber evidence="2">3.1.1.61</ecNumber>
    </recommendedName>
</protein>
<evidence type="ECO:0000313" key="6">
    <source>
        <dbReference type="EMBL" id="ASQ30887.1"/>
    </source>
</evidence>
<dbReference type="RefSeq" id="WP_094325684.1">
    <property type="nucleotide sequence ID" value="NZ_CP022347.1"/>
</dbReference>
<organism evidence="6 7">
    <name type="scientific">Campylobacter avium LMG 24591</name>
    <dbReference type="NCBI Taxonomy" id="522484"/>
    <lineage>
        <taxon>Bacteria</taxon>
        <taxon>Pseudomonadati</taxon>
        <taxon>Campylobacterota</taxon>
        <taxon>Epsilonproteobacteria</taxon>
        <taxon>Campylobacterales</taxon>
        <taxon>Campylobacteraceae</taxon>
        <taxon>Campylobacter</taxon>
    </lineage>
</organism>
<dbReference type="KEGG" id="cavi:CAV_1261"/>
<dbReference type="AlphaFoldDB" id="A0A222MY34"/>
<keyword evidence="4" id="KW-0145">Chemotaxis</keyword>
<evidence type="ECO:0000256" key="1">
    <source>
        <dbReference type="ARBA" id="ARBA00022801"/>
    </source>
</evidence>
<dbReference type="GO" id="GO:0005737">
    <property type="term" value="C:cytoplasm"/>
    <property type="evidence" value="ECO:0007669"/>
    <property type="project" value="InterPro"/>
</dbReference>
<dbReference type="SUPFAM" id="SSF52738">
    <property type="entry name" value="Methylesterase CheB, C-terminal domain"/>
    <property type="match status" value="1"/>
</dbReference>
<dbReference type="EMBL" id="CP022347">
    <property type="protein sequence ID" value="ASQ30887.1"/>
    <property type="molecule type" value="Genomic_DNA"/>
</dbReference>
<dbReference type="GO" id="GO:0000156">
    <property type="term" value="F:phosphorelay response regulator activity"/>
    <property type="evidence" value="ECO:0007669"/>
    <property type="project" value="InterPro"/>
</dbReference>
<sequence length="184" mass="20478">MKIVLVGSSTGGPNQLKYLFTDLKIENYCVVIAQHMSASFIPSFVRQFNQESLNTVVLASDKEKLELGKIYILQQNSVLDGSLNITINFSEQVTTFKPNVNLLFNSAIQISKTNEILAILLTGMGDDGAQGLFDLYKNGVKCFCESEEDSVVYGMPKRAKELNPNLKQSSLFEIKNELIKFASH</sequence>
<gene>
    <name evidence="6" type="primary">cheB'</name>
    <name evidence="6" type="ORF">CAV_1261</name>
</gene>
<dbReference type="CDD" id="cd16432">
    <property type="entry name" value="CheB_Rec"/>
    <property type="match status" value="1"/>
</dbReference>
<dbReference type="EC" id="3.1.1.61" evidence="2"/>
<dbReference type="PROSITE" id="PS50122">
    <property type="entry name" value="CHEB"/>
    <property type="match status" value="1"/>
</dbReference>
<feature type="active site" evidence="4">
    <location>
        <position position="35"/>
    </location>
</feature>
<dbReference type="GO" id="GO:0008984">
    <property type="term" value="F:protein-glutamate methylesterase activity"/>
    <property type="evidence" value="ECO:0007669"/>
    <property type="project" value="UniProtKB-EC"/>
</dbReference>
<dbReference type="PANTHER" id="PTHR42872">
    <property type="entry name" value="PROTEIN-GLUTAMATE METHYLESTERASE/PROTEIN-GLUTAMINE GLUTAMINASE"/>
    <property type="match status" value="1"/>
</dbReference>
<proteinExistence type="predicted"/>
<dbReference type="GO" id="GO:0006935">
    <property type="term" value="P:chemotaxis"/>
    <property type="evidence" value="ECO:0007669"/>
    <property type="project" value="UniProtKB-UniRule"/>
</dbReference>
<dbReference type="InterPro" id="IPR000673">
    <property type="entry name" value="Sig_transdc_resp-reg_Me-estase"/>
</dbReference>
<evidence type="ECO:0000256" key="4">
    <source>
        <dbReference type="PROSITE-ProRule" id="PRU00050"/>
    </source>
</evidence>
<accession>A0A222MY34</accession>
<feature type="active site" evidence="4">
    <location>
        <position position="9"/>
    </location>
</feature>
<feature type="active site" evidence="4">
    <location>
        <position position="127"/>
    </location>
</feature>
<dbReference type="Gene3D" id="3.40.50.180">
    <property type="entry name" value="Methylesterase CheB, C-terminal domain"/>
    <property type="match status" value="1"/>
</dbReference>
<feature type="domain" description="CheB-type methylesterase" evidence="5">
    <location>
        <begin position="1"/>
        <end position="184"/>
    </location>
</feature>
<reference evidence="6 7" key="1">
    <citation type="submission" date="2017-07" db="EMBL/GenBank/DDBJ databases">
        <title>Analysis of two Campylobacter avium genomes and identification of a novel hippuricase gene.</title>
        <authorList>
            <person name="Miller W.G."/>
            <person name="Chapman M.H."/>
            <person name="Yee E."/>
            <person name="Revez J."/>
            <person name="Bono J.L."/>
            <person name="Rossi M."/>
        </authorList>
    </citation>
    <scope>NUCLEOTIDE SEQUENCE [LARGE SCALE GENOMIC DNA]</scope>
    <source>
        <strain evidence="6 7">LMG 24591</strain>
    </source>
</reference>
<name>A0A222MY34_9BACT</name>
<dbReference type="InterPro" id="IPR035909">
    <property type="entry name" value="CheB_C"/>
</dbReference>
<dbReference type="OrthoDB" id="9793421at2"/>
<evidence type="ECO:0000313" key="7">
    <source>
        <dbReference type="Proteomes" id="UP000201169"/>
    </source>
</evidence>
<keyword evidence="1 4" id="KW-0378">Hydrolase</keyword>
<comment type="catalytic activity">
    <reaction evidence="3">
        <text>[protein]-L-glutamate 5-O-methyl ester + H2O = L-glutamyl-[protein] + methanol + H(+)</text>
        <dbReference type="Rhea" id="RHEA:23236"/>
        <dbReference type="Rhea" id="RHEA-COMP:10208"/>
        <dbReference type="Rhea" id="RHEA-COMP:10311"/>
        <dbReference type="ChEBI" id="CHEBI:15377"/>
        <dbReference type="ChEBI" id="CHEBI:15378"/>
        <dbReference type="ChEBI" id="CHEBI:17790"/>
        <dbReference type="ChEBI" id="CHEBI:29973"/>
        <dbReference type="ChEBI" id="CHEBI:82795"/>
        <dbReference type="EC" id="3.1.1.61"/>
    </reaction>
</comment>
<evidence type="ECO:0000259" key="5">
    <source>
        <dbReference type="PROSITE" id="PS50122"/>
    </source>
</evidence>
<dbReference type="PANTHER" id="PTHR42872:SF6">
    <property type="entry name" value="PROTEIN-GLUTAMATE METHYLESTERASE_PROTEIN-GLUTAMINE GLUTAMINASE"/>
    <property type="match status" value="1"/>
</dbReference>
<evidence type="ECO:0000256" key="3">
    <source>
        <dbReference type="ARBA" id="ARBA00048267"/>
    </source>
</evidence>